<dbReference type="VEuPathDB" id="MicrosporidiaDB:H312_00619"/>
<accession>A0A059F4T7</accession>
<organism evidence="1 2">
    <name type="scientific">Anncaliia algerae PRA339</name>
    <dbReference type="NCBI Taxonomy" id="1288291"/>
    <lineage>
        <taxon>Eukaryota</taxon>
        <taxon>Fungi</taxon>
        <taxon>Fungi incertae sedis</taxon>
        <taxon>Microsporidia</taxon>
        <taxon>Tubulinosematoidea</taxon>
        <taxon>Tubulinosematidae</taxon>
        <taxon>Anncaliia</taxon>
    </lineage>
</organism>
<evidence type="ECO:0000313" key="1">
    <source>
        <dbReference type="EMBL" id="KCZ81976.1"/>
    </source>
</evidence>
<name>A0A059F4T7_9MICR</name>
<evidence type="ECO:0000313" key="2">
    <source>
        <dbReference type="Proteomes" id="UP000030655"/>
    </source>
</evidence>
<proteinExistence type="predicted"/>
<feature type="non-terminal residue" evidence="1">
    <location>
        <position position="1"/>
    </location>
</feature>
<dbReference type="Proteomes" id="UP000030655">
    <property type="component" value="Unassembled WGS sequence"/>
</dbReference>
<dbReference type="AlphaFoldDB" id="A0A059F4T7"/>
<dbReference type="HOGENOM" id="CLU_215521_0_0_1"/>
<protein>
    <submittedName>
        <fullName evidence="1">Uncharacterized protein</fullName>
    </submittedName>
</protein>
<reference evidence="2" key="1">
    <citation type="submission" date="2013-02" db="EMBL/GenBank/DDBJ databases">
        <authorList>
            <consortium name="The Broad Institute Genome Sequencing Platform"/>
            <person name="Cuomo C."/>
            <person name="Becnel J."/>
            <person name="Sanscrainte N."/>
            <person name="Walker B."/>
            <person name="Young S.K."/>
            <person name="Zeng Q."/>
            <person name="Gargeya S."/>
            <person name="Fitzgerald M."/>
            <person name="Haas B."/>
            <person name="Abouelleil A."/>
            <person name="Alvarado L."/>
            <person name="Arachchi H.M."/>
            <person name="Berlin A.M."/>
            <person name="Chapman S.B."/>
            <person name="Dewar J."/>
            <person name="Goldberg J."/>
            <person name="Griggs A."/>
            <person name="Gujja S."/>
            <person name="Hansen M."/>
            <person name="Howarth C."/>
            <person name="Imamovic A."/>
            <person name="Larimer J."/>
            <person name="McCowan C."/>
            <person name="Murphy C."/>
            <person name="Neiman D."/>
            <person name="Pearson M."/>
            <person name="Priest M."/>
            <person name="Roberts A."/>
            <person name="Saif S."/>
            <person name="Shea T."/>
            <person name="Sisk P."/>
            <person name="Sykes S."/>
            <person name="Wortman J."/>
            <person name="Nusbaum C."/>
            <person name="Birren B."/>
        </authorList>
    </citation>
    <scope>NUCLEOTIDE SEQUENCE [LARGE SCALE GENOMIC DNA]</scope>
    <source>
        <strain evidence="2">PRA339</strain>
    </source>
</reference>
<gene>
    <name evidence="1" type="ORF">H312_00619</name>
</gene>
<keyword evidence="2" id="KW-1185">Reference proteome</keyword>
<reference evidence="1 2" key="2">
    <citation type="submission" date="2014-03" db="EMBL/GenBank/DDBJ databases">
        <title>The Genome Sequence of Anncaliia algerae insect isolate PRA339.</title>
        <authorList>
            <consortium name="The Broad Institute Genome Sequencing Platform"/>
            <consortium name="The Broad Institute Genome Sequencing Center for Infectious Disease"/>
            <person name="Cuomo C."/>
            <person name="Becnel J."/>
            <person name="Sanscrainte N."/>
            <person name="Walker B."/>
            <person name="Young S.K."/>
            <person name="Zeng Q."/>
            <person name="Gargeya S."/>
            <person name="Fitzgerald M."/>
            <person name="Haas B."/>
            <person name="Abouelleil A."/>
            <person name="Alvarado L."/>
            <person name="Arachchi H.M."/>
            <person name="Berlin A.M."/>
            <person name="Chapman S.B."/>
            <person name="Dewar J."/>
            <person name="Goldberg J."/>
            <person name="Griggs A."/>
            <person name="Gujja S."/>
            <person name="Hansen M."/>
            <person name="Howarth C."/>
            <person name="Imamovic A."/>
            <person name="Larimer J."/>
            <person name="McCowan C."/>
            <person name="Murphy C."/>
            <person name="Neiman D."/>
            <person name="Pearson M."/>
            <person name="Priest M."/>
            <person name="Roberts A."/>
            <person name="Saif S."/>
            <person name="Shea T."/>
            <person name="Sisk P."/>
            <person name="Sykes S."/>
            <person name="Wortman J."/>
            <person name="Nusbaum C."/>
            <person name="Birren B."/>
        </authorList>
    </citation>
    <scope>NUCLEOTIDE SEQUENCE [LARGE SCALE GENOMIC DNA]</scope>
    <source>
        <strain evidence="1 2">PRA339</strain>
    </source>
</reference>
<dbReference type="EMBL" id="KK365134">
    <property type="protein sequence ID" value="KCZ81976.1"/>
    <property type="molecule type" value="Genomic_DNA"/>
</dbReference>
<sequence length="41" mass="4699">QFGEAMLNYKSNSHRGRFPSTYSDSLCIVEVEIKIVKPILQ</sequence>